<feature type="transmembrane region" description="Helical" evidence="11">
    <location>
        <begin position="92"/>
        <end position="111"/>
    </location>
</feature>
<evidence type="ECO:0000256" key="2">
    <source>
        <dbReference type="ARBA" id="ARBA00006337"/>
    </source>
</evidence>
<dbReference type="InterPro" id="IPR005170">
    <property type="entry name" value="Transptr-assoc_dom"/>
</dbReference>
<dbReference type="KEGG" id="mbat:BN1208_1133"/>
<dbReference type="OrthoDB" id="9797674at2"/>
<dbReference type="InterPro" id="IPR002550">
    <property type="entry name" value="CNNM"/>
</dbReference>
<gene>
    <name evidence="14" type="ORF">BN1208_1133</name>
</gene>
<dbReference type="CDD" id="cd04590">
    <property type="entry name" value="CBS_pair_CorC_HlyC_assoc"/>
    <property type="match status" value="1"/>
</dbReference>
<feature type="transmembrane region" description="Helical" evidence="11">
    <location>
        <begin position="132"/>
        <end position="156"/>
    </location>
</feature>
<dbReference type="InterPro" id="IPR044751">
    <property type="entry name" value="Ion_transp-like_CBS"/>
</dbReference>
<dbReference type="PROSITE" id="PS51371">
    <property type="entry name" value="CBS"/>
    <property type="match status" value="1"/>
</dbReference>
<evidence type="ECO:0000256" key="8">
    <source>
        <dbReference type="ARBA" id="ARBA00023136"/>
    </source>
</evidence>
<dbReference type="SUPFAM" id="SSF54631">
    <property type="entry name" value="CBS-domain pair"/>
    <property type="match status" value="1"/>
</dbReference>
<name>A0A0D6EX43_9PROT</name>
<dbReference type="RefSeq" id="WP_046488702.1">
    <property type="nucleotide sequence ID" value="NZ_LN827929.1"/>
</dbReference>
<evidence type="ECO:0000256" key="4">
    <source>
        <dbReference type="ARBA" id="ARBA00022692"/>
    </source>
</evidence>
<dbReference type="InterPro" id="IPR016169">
    <property type="entry name" value="FAD-bd_PCMH_sub2"/>
</dbReference>
<dbReference type="SMART" id="SM01091">
    <property type="entry name" value="CorC_HlyC"/>
    <property type="match status" value="1"/>
</dbReference>
<keyword evidence="7 9" id="KW-0129">CBS domain</keyword>
<feature type="domain" description="CBS" evidence="12">
    <location>
        <begin position="281"/>
        <end position="339"/>
    </location>
</feature>
<keyword evidence="5" id="KW-0677">Repeat</keyword>
<dbReference type="InterPro" id="IPR036318">
    <property type="entry name" value="FAD-bd_PCMH-like_sf"/>
</dbReference>
<dbReference type="GO" id="GO:0005886">
    <property type="term" value="C:plasma membrane"/>
    <property type="evidence" value="ECO:0007669"/>
    <property type="project" value="UniProtKB-SubCell"/>
</dbReference>
<dbReference type="PANTHER" id="PTHR22777">
    <property type="entry name" value="HEMOLYSIN-RELATED"/>
    <property type="match status" value="1"/>
</dbReference>
<dbReference type="PANTHER" id="PTHR22777:SF32">
    <property type="entry name" value="UPF0053 INNER MEMBRANE PROTEIN YFJD"/>
    <property type="match status" value="1"/>
</dbReference>
<dbReference type="Gene3D" id="3.10.580.10">
    <property type="entry name" value="CBS-domain"/>
    <property type="match status" value="1"/>
</dbReference>
<dbReference type="Pfam" id="PF03471">
    <property type="entry name" value="CorC_HlyC"/>
    <property type="match status" value="1"/>
</dbReference>
<dbReference type="HOGENOM" id="CLU_015237_4_1_4"/>
<dbReference type="STRING" id="1581557.BN1208_1133"/>
<keyword evidence="15" id="KW-1185">Reference proteome</keyword>
<evidence type="ECO:0000256" key="5">
    <source>
        <dbReference type="ARBA" id="ARBA00022737"/>
    </source>
</evidence>
<accession>A0A0D6EX43</accession>
<evidence type="ECO:0008006" key="16">
    <source>
        <dbReference type="Google" id="ProtNLM"/>
    </source>
</evidence>
<feature type="transmembrane region" description="Helical" evidence="11">
    <location>
        <begin position="62"/>
        <end position="86"/>
    </location>
</feature>
<evidence type="ECO:0000256" key="1">
    <source>
        <dbReference type="ARBA" id="ARBA00004651"/>
    </source>
</evidence>
<dbReference type="InterPro" id="IPR046342">
    <property type="entry name" value="CBS_dom_sf"/>
</dbReference>
<dbReference type="EMBL" id="LN827929">
    <property type="protein sequence ID" value="CEZ20014.1"/>
    <property type="molecule type" value="Genomic_DNA"/>
</dbReference>
<keyword evidence="3" id="KW-1003">Cell membrane</keyword>
<reference evidence="15" key="1">
    <citation type="submission" date="2014-12" db="EMBL/GenBank/DDBJ databases">
        <authorList>
            <person name="Salcher M.M."/>
        </authorList>
    </citation>
    <scope>NUCLEOTIDE SEQUENCE [LARGE SCALE GENOMIC DNA]</scope>
    <source>
        <strain evidence="15">MMS-10A-171</strain>
    </source>
</reference>
<evidence type="ECO:0000256" key="3">
    <source>
        <dbReference type="ARBA" id="ARBA00022475"/>
    </source>
</evidence>
<evidence type="ECO:0000313" key="14">
    <source>
        <dbReference type="EMBL" id="CEZ20014.1"/>
    </source>
</evidence>
<dbReference type="Pfam" id="PF00571">
    <property type="entry name" value="CBS"/>
    <property type="match status" value="1"/>
</dbReference>
<keyword evidence="6 10" id="KW-1133">Transmembrane helix</keyword>
<keyword evidence="8 10" id="KW-0472">Membrane</keyword>
<feature type="transmembrane region" description="Helical" evidence="11">
    <location>
        <begin position="6"/>
        <end position="26"/>
    </location>
</feature>
<sequence length="425" mass="48001">MNTLSISYQFVILIALLAIAAFFSLAETSLMTLNRYRLKHLVSQGNHAAILTNKLLSSPAKLLGVILLCKEFASAASAMIVTIITVRLYGEGQIALMAGTLVTTFLILIFGEVSPKVIAASKPERFAFFCGYILYPLLKILYPIVAVVNFFVLSFVKIFNVKLDLNNNLHAISMDELRSIISEAGQFIPNQHRKILLNVFELERITVDDIMIPHTFVETIDFDLMDEEIIQKLLTFQHSRILVKTNSPDSILGLLNTQKIIKQLNMHDALNKITKDDLKELISEPYFIPSGTPLYNQMQHFQDRQERIGLIVNEHGEFIGLISLEDILEEIVGEFNLDFLSKSSKFTQDEDGGWIVDGSVTIRTLNKKLDLQFPIDGPKTLNGLVLEYFEDIPEPNTSFKIANHTMEVLQSHDRIVKSIKIYPLS</sequence>
<evidence type="ECO:0000259" key="13">
    <source>
        <dbReference type="PROSITE" id="PS51846"/>
    </source>
</evidence>
<keyword evidence="4 10" id="KW-0812">Transmembrane</keyword>
<dbReference type="Proteomes" id="UP000064007">
    <property type="component" value="Chromosome 1"/>
</dbReference>
<evidence type="ECO:0000313" key="15">
    <source>
        <dbReference type="Proteomes" id="UP000064007"/>
    </source>
</evidence>
<evidence type="ECO:0000256" key="7">
    <source>
        <dbReference type="ARBA" id="ARBA00023122"/>
    </source>
</evidence>
<feature type="domain" description="CNNM transmembrane" evidence="13">
    <location>
        <begin position="2"/>
        <end position="191"/>
    </location>
</feature>
<organism evidence="14 15">
    <name type="scientific">Candidatus Methylopumilus planktonicus</name>
    <dbReference type="NCBI Taxonomy" id="1581557"/>
    <lineage>
        <taxon>Bacteria</taxon>
        <taxon>Pseudomonadati</taxon>
        <taxon>Pseudomonadota</taxon>
        <taxon>Betaproteobacteria</taxon>
        <taxon>Nitrosomonadales</taxon>
        <taxon>Methylophilaceae</taxon>
        <taxon>Candidatus Methylopumilus</taxon>
    </lineage>
</organism>
<comment type="subcellular location">
    <subcellularLocation>
        <location evidence="1">Cell membrane</location>
        <topology evidence="1">Multi-pass membrane protein</topology>
    </subcellularLocation>
</comment>
<dbReference type="GO" id="GO:0050660">
    <property type="term" value="F:flavin adenine dinucleotide binding"/>
    <property type="evidence" value="ECO:0007669"/>
    <property type="project" value="InterPro"/>
</dbReference>
<comment type="similarity">
    <text evidence="2">Belongs to the UPF0053 family.</text>
</comment>
<dbReference type="AlphaFoldDB" id="A0A0D6EX43"/>
<dbReference type="SUPFAM" id="SSF56176">
    <property type="entry name" value="FAD-binding/transporter-associated domain-like"/>
    <property type="match status" value="1"/>
</dbReference>
<dbReference type="PROSITE" id="PS51846">
    <property type="entry name" value="CNNM"/>
    <property type="match status" value="1"/>
</dbReference>
<evidence type="ECO:0000256" key="10">
    <source>
        <dbReference type="PROSITE-ProRule" id="PRU01193"/>
    </source>
</evidence>
<evidence type="ECO:0000256" key="9">
    <source>
        <dbReference type="PROSITE-ProRule" id="PRU00703"/>
    </source>
</evidence>
<protein>
    <recommendedName>
        <fullName evidence="16">HlyC/CorC family transporter</fullName>
    </recommendedName>
</protein>
<dbReference type="InterPro" id="IPR000644">
    <property type="entry name" value="CBS_dom"/>
</dbReference>
<proteinExistence type="inferred from homology"/>
<dbReference type="Gene3D" id="3.30.465.10">
    <property type="match status" value="1"/>
</dbReference>
<evidence type="ECO:0000256" key="6">
    <source>
        <dbReference type="ARBA" id="ARBA00022989"/>
    </source>
</evidence>
<evidence type="ECO:0000259" key="12">
    <source>
        <dbReference type="PROSITE" id="PS51371"/>
    </source>
</evidence>
<dbReference type="Pfam" id="PF01595">
    <property type="entry name" value="CNNM"/>
    <property type="match status" value="1"/>
</dbReference>
<evidence type="ECO:0000256" key="11">
    <source>
        <dbReference type="SAM" id="Phobius"/>
    </source>
</evidence>